<dbReference type="GO" id="GO:0003677">
    <property type="term" value="F:DNA binding"/>
    <property type="evidence" value="ECO:0007669"/>
    <property type="project" value="InterPro"/>
</dbReference>
<keyword evidence="6 9" id="KW-0067">ATP-binding</keyword>
<dbReference type="Gene3D" id="3.40.50.300">
    <property type="entry name" value="P-loop containing nucleotide triphosphate hydrolases"/>
    <property type="match status" value="3"/>
</dbReference>
<protein>
    <submittedName>
        <fullName evidence="13">S-DNA-T family DNA segregation ATPase FtsK/SpoIIIE</fullName>
    </submittedName>
</protein>
<evidence type="ECO:0000256" key="6">
    <source>
        <dbReference type="ARBA" id="ARBA00022840"/>
    </source>
</evidence>
<feature type="domain" description="FtsK" evidence="12">
    <location>
        <begin position="452"/>
        <end position="652"/>
    </location>
</feature>
<keyword evidence="5 9" id="KW-0547">Nucleotide-binding</keyword>
<dbReference type="GO" id="GO:0005886">
    <property type="term" value="C:plasma membrane"/>
    <property type="evidence" value="ECO:0007669"/>
    <property type="project" value="UniProtKB-SubCell"/>
</dbReference>
<feature type="binding site" evidence="9">
    <location>
        <begin position="1112"/>
        <end position="1119"/>
    </location>
    <ligand>
        <name>ATP</name>
        <dbReference type="ChEBI" id="CHEBI:30616"/>
    </ligand>
</feature>
<dbReference type="RefSeq" id="WP_133902120.1">
    <property type="nucleotide sequence ID" value="NZ_SOCP01000003.1"/>
</dbReference>
<dbReference type="SUPFAM" id="SSF52540">
    <property type="entry name" value="P-loop containing nucleoside triphosphate hydrolases"/>
    <property type="match status" value="3"/>
</dbReference>
<dbReference type="PANTHER" id="PTHR22683">
    <property type="entry name" value="SPORULATION PROTEIN RELATED"/>
    <property type="match status" value="1"/>
</dbReference>
<feature type="binding site" evidence="9">
    <location>
        <begin position="475"/>
        <end position="482"/>
    </location>
    <ligand>
        <name>ATP</name>
        <dbReference type="ChEBI" id="CHEBI:30616"/>
    </ligand>
</feature>
<evidence type="ECO:0000256" key="2">
    <source>
        <dbReference type="ARBA" id="ARBA00022475"/>
    </source>
</evidence>
<evidence type="ECO:0000313" key="13">
    <source>
        <dbReference type="EMBL" id="TDV55002.1"/>
    </source>
</evidence>
<evidence type="ECO:0000256" key="3">
    <source>
        <dbReference type="ARBA" id="ARBA00022692"/>
    </source>
</evidence>
<keyword evidence="7 11" id="KW-1133">Transmembrane helix</keyword>
<feature type="transmembrane region" description="Helical" evidence="11">
    <location>
        <begin position="61"/>
        <end position="83"/>
    </location>
</feature>
<keyword evidence="8 11" id="KW-0472">Membrane</keyword>
<dbReference type="OrthoDB" id="9807790at2"/>
<dbReference type="SMART" id="SM00382">
    <property type="entry name" value="AAA"/>
    <property type="match status" value="3"/>
</dbReference>
<dbReference type="GO" id="GO:0005524">
    <property type="term" value="F:ATP binding"/>
    <property type="evidence" value="ECO:0007669"/>
    <property type="project" value="UniProtKB-UniRule"/>
</dbReference>
<keyword evidence="3 11" id="KW-0812">Transmembrane</keyword>
<evidence type="ECO:0000256" key="11">
    <source>
        <dbReference type="SAM" id="Phobius"/>
    </source>
</evidence>
<dbReference type="InterPro" id="IPR023836">
    <property type="entry name" value="EccCa-like_Actinobacteria"/>
</dbReference>
<keyword evidence="4" id="KW-0677">Repeat</keyword>
<evidence type="ECO:0000256" key="7">
    <source>
        <dbReference type="ARBA" id="ARBA00022989"/>
    </source>
</evidence>
<keyword evidence="14" id="KW-1185">Reference proteome</keyword>
<keyword evidence="2" id="KW-1003">Cell membrane</keyword>
<dbReference type="InterPro" id="IPR050206">
    <property type="entry name" value="FtsK/SpoIIIE/SftA"/>
</dbReference>
<comment type="caution">
    <text evidence="13">The sequence shown here is derived from an EMBL/GenBank/DDBJ whole genome shotgun (WGS) entry which is preliminary data.</text>
</comment>
<dbReference type="InterPro" id="IPR003593">
    <property type="entry name" value="AAA+_ATPase"/>
</dbReference>
<sequence>MATHARRPPAPEPPSGEIALESPPGLVKGNPQAMMHMMFMVPMMLGMGGMSFVYIGRNGGVMTYVFGGLFALVMIGMITMSLAGGRHATKAKINEERRDYQRYLSGLRRQVYDVGERQRVALAFGQPEPADLWTFAGAPWERRRSDPGFGQVRVGSGPQRLATPLRPPHTAPLEDLDPVSATSLRHFIRAYSTVPTLPVAISLRAFACIGLSGPREPVLDAVRALLAQAVTFHAPTDLRIGLCVAADRRAAWDWLKWLPHAVHATETDAVGPARLVAGDLDELAELFGDDLGTRPPFTRQAGMGFDAPHLVVVVDGGRTHGATRLPATTGLHGVTIVEITRAAPAEPSPDALFLHLADGRLGMLVESESGARLGFLGVPDRLDAAGAEVVARGLTSRFRSGEIAPESPLSTVFGLAGLLGLGDPRDTDTALTWRPRAPRERLRTPLGLDPQGQPVELDLKESAENGMGPHGLVIGATGSGKSELLRTLVTGLAVTHSSETLNLALIDFKGGATFAGMTDLPHTCAVITNLAEDLTLVDRMGDAINGELVRRQELLRAAGNFASVRDYERARAAGADLPPVPALLVIIDEFSELLSARPEFIDLFVQIGRLGRSLAVHLLLASQRLEEGRLRGLEAHLSYRIALRTFSASESRAVLGVQDAYQLPAVPGSAYLKTDTDTMRRLKTAYVSGELPPRASGQDTVVSPGSQVLSFTLQEVPLPPAPPKPPAPISVAHGTGETIMSAMLTRLIGKGPAAHQIWLPPLAEPPTLDQLLPQLGVDPVRGFCPAGWTGNGRLVVPVAIVDKPFEQRRDPLWLDLNGAAGNLMLIGSPQSGKSTFLRGVVSSLALTHTPAEAQFFLLDMGGGAMGPVAELPHVSGYAVRRDVERCRRVVAEVASLLAAREQLFAERRIDSVATFRQRRGEFVEDPVNGREFGDVFLVIDDWAVVRQEFDFLEDTITRIAQRGLGFGIHVLVSTTWWLNMPTPLRDSMGTRLELRLGDPGDSMIDRRAAQNVPQNRPGRGITTERLQMLGVLSRVDGDDRVETIGEGTKDMVSRIVAAWQGPPAPQLRLLPRTVPLDILEMDGRLVPVGLGEADLEPVGLDFASEPHFLGFADVECGKTTLLRAIATGVVRRYTPEQARIIVVDYRRGLLGAVPEEYLLGYAGSEPVLDDLVTQIATAMRARLPGPGLTPEQLRKRNWWQGRELFLFVDDYELVAAPGKLVHPLGALIEFLPHARDIGLHVVVARGSGGAARGMFDPVLQRLRELGSPGLVMSGSRDEGVLLGDVRPGPLPPGRGTLVRRRGGPMLIQVGWTPPAE</sequence>
<dbReference type="InterPro" id="IPR002543">
    <property type="entry name" value="FtsK_dom"/>
</dbReference>
<evidence type="ECO:0000256" key="8">
    <source>
        <dbReference type="ARBA" id="ARBA00023136"/>
    </source>
</evidence>
<dbReference type="EMBL" id="SOCP01000003">
    <property type="protein sequence ID" value="TDV55002.1"/>
    <property type="molecule type" value="Genomic_DNA"/>
</dbReference>
<evidence type="ECO:0000313" key="14">
    <source>
        <dbReference type="Proteomes" id="UP000294927"/>
    </source>
</evidence>
<name>A0A4R7VYA8_9PSEU</name>
<evidence type="ECO:0000256" key="5">
    <source>
        <dbReference type="ARBA" id="ARBA00022741"/>
    </source>
</evidence>
<feature type="transmembrane region" description="Helical" evidence="11">
    <location>
        <begin position="33"/>
        <end position="54"/>
    </location>
</feature>
<dbReference type="Pfam" id="PF01580">
    <property type="entry name" value="FtsK_SpoIIIE"/>
    <property type="match status" value="2"/>
</dbReference>
<evidence type="ECO:0000256" key="1">
    <source>
        <dbReference type="ARBA" id="ARBA00004651"/>
    </source>
</evidence>
<comment type="subcellular location">
    <subcellularLocation>
        <location evidence="1">Cell membrane</location>
        <topology evidence="1">Multi-pass membrane protein</topology>
    </subcellularLocation>
</comment>
<evidence type="ECO:0000259" key="12">
    <source>
        <dbReference type="PROSITE" id="PS50901"/>
    </source>
</evidence>
<dbReference type="PROSITE" id="PS50901">
    <property type="entry name" value="FTSK"/>
    <property type="match status" value="3"/>
</dbReference>
<feature type="binding site" evidence="9">
    <location>
        <begin position="827"/>
        <end position="834"/>
    </location>
    <ligand>
        <name>ATP</name>
        <dbReference type="ChEBI" id="CHEBI:30616"/>
    </ligand>
</feature>
<dbReference type="PANTHER" id="PTHR22683:SF1">
    <property type="entry name" value="TYPE VII SECRETION SYSTEM PROTEIN ESSC"/>
    <property type="match status" value="1"/>
</dbReference>
<reference evidence="13 14" key="1">
    <citation type="submission" date="2019-03" db="EMBL/GenBank/DDBJ databases">
        <title>Genomic Encyclopedia of Archaeal and Bacterial Type Strains, Phase II (KMG-II): from individual species to whole genera.</title>
        <authorList>
            <person name="Goeker M."/>
        </authorList>
    </citation>
    <scope>NUCLEOTIDE SEQUENCE [LARGE SCALE GENOMIC DNA]</scope>
    <source>
        <strain evidence="13 14">DSM 45499</strain>
    </source>
</reference>
<feature type="domain" description="FtsK" evidence="12">
    <location>
        <begin position="1095"/>
        <end position="1281"/>
    </location>
</feature>
<accession>A0A4R7VYA8</accession>
<evidence type="ECO:0000256" key="4">
    <source>
        <dbReference type="ARBA" id="ARBA00022737"/>
    </source>
</evidence>
<dbReference type="NCBIfam" id="TIGR03925">
    <property type="entry name" value="T7SS_EccC_b"/>
    <property type="match status" value="1"/>
</dbReference>
<proteinExistence type="predicted"/>
<dbReference type="InterPro" id="IPR027417">
    <property type="entry name" value="P-loop_NTPase"/>
</dbReference>
<evidence type="ECO:0000256" key="9">
    <source>
        <dbReference type="PROSITE-ProRule" id="PRU00289"/>
    </source>
</evidence>
<organism evidence="13 14">
    <name type="scientific">Actinophytocola oryzae</name>
    <dbReference type="NCBI Taxonomy" id="502181"/>
    <lineage>
        <taxon>Bacteria</taxon>
        <taxon>Bacillati</taxon>
        <taxon>Actinomycetota</taxon>
        <taxon>Actinomycetes</taxon>
        <taxon>Pseudonocardiales</taxon>
        <taxon>Pseudonocardiaceae</taxon>
    </lineage>
</organism>
<dbReference type="NCBIfam" id="TIGR03924">
    <property type="entry name" value="T7SS_EccC_a"/>
    <property type="match status" value="1"/>
</dbReference>
<dbReference type="InterPro" id="IPR023837">
    <property type="entry name" value="EccCb-like_Actinobacteria"/>
</dbReference>
<feature type="domain" description="FtsK" evidence="12">
    <location>
        <begin position="809"/>
        <end position="1003"/>
    </location>
</feature>
<evidence type="ECO:0000256" key="10">
    <source>
        <dbReference type="SAM" id="MobiDB-lite"/>
    </source>
</evidence>
<gene>
    <name evidence="13" type="ORF">CLV71_103243</name>
</gene>
<dbReference type="Proteomes" id="UP000294927">
    <property type="component" value="Unassembled WGS sequence"/>
</dbReference>
<feature type="region of interest" description="Disordered" evidence="10">
    <location>
        <begin position="1"/>
        <end position="24"/>
    </location>
</feature>